<dbReference type="Proteomes" id="UP001169027">
    <property type="component" value="Unassembled WGS sequence"/>
</dbReference>
<name>A0ABT8S1G5_9BURK</name>
<dbReference type="PROSITE" id="PS50076">
    <property type="entry name" value="DNAJ_2"/>
    <property type="match status" value="1"/>
</dbReference>
<dbReference type="Pfam" id="PF01556">
    <property type="entry name" value="DnaJ_C"/>
    <property type="match status" value="1"/>
</dbReference>
<dbReference type="InterPro" id="IPR008971">
    <property type="entry name" value="HSP40/DnaJ_pept-bd"/>
</dbReference>
<dbReference type="PANTHER" id="PTHR43096">
    <property type="entry name" value="DNAJ HOMOLOG 1, MITOCHONDRIAL-RELATED"/>
    <property type="match status" value="1"/>
</dbReference>
<dbReference type="Gene3D" id="2.10.230.10">
    <property type="entry name" value="Heat shock protein DnaJ, cysteine-rich domain"/>
    <property type="match status" value="1"/>
</dbReference>
<dbReference type="RefSeq" id="WP_286534306.1">
    <property type="nucleotide sequence ID" value="NZ_JAUJZH010000004.1"/>
</dbReference>
<dbReference type="Gene3D" id="1.10.287.110">
    <property type="entry name" value="DnaJ domain"/>
    <property type="match status" value="1"/>
</dbReference>
<keyword evidence="1" id="KW-0143">Chaperone</keyword>
<feature type="region of interest" description="Disordered" evidence="2">
    <location>
        <begin position="60"/>
        <end position="94"/>
    </location>
</feature>
<dbReference type="InterPro" id="IPR036869">
    <property type="entry name" value="J_dom_sf"/>
</dbReference>
<dbReference type="PANTHER" id="PTHR43096:SF52">
    <property type="entry name" value="DNAJ HOMOLOG 1, MITOCHONDRIAL-RELATED"/>
    <property type="match status" value="1"/>
</dbReference>
<evidence type="ECO:0000259" key="3">
    <source>
        <dbReference type="PROSITE" id="PS50076"/>
    </source>
</evidence>
<gene>
    <name evidence="4" type="ORF">Q2T77_07340</name>
</gene>
<dbReference type="PRINTS" id="PR00625">
    <property type="entry name" value="JDOMAIN"/>
</dbReference>
<evidence type="ECO:0000313" key="5">
    <source>
        <dbReference type="Proteomes" id="UP001169027"/>
    </source>
</evidence>
<dbReference type="EMBL" id="JAUKVY010000004">
    <property type="protein sequence ID" value="MDO1532097.1"/>
    <property type="molecule type" value="Genomic_DNA"/>
</dbReference>
<feature type="domain" description="J" evidence="3">
    <location>
        <begin position="5"/>
        <end position="61"/>
    </location>
</feature>
<dbReference type="CDD" id="cd06257">
    <property type="entry name" value="DnaJ"/>
    <property type="match status" value="1"/>
</dbReference>
<protein>
    <submittedName>
        <fullName evidence="4">DnaJ C-terminal domain-containing protein</fullName>
    </submittedName>
</protein>
<dbReference type="InterPro" id="IPR001623">
    <property type="entry name" value="DnaJ_domain"/>
</dbReference>
<evidence type="ECO:0000313" key="4">
    <source>
        <dbReference type="EMBL" id="MDO1532097.1"/>
    </source>
</evidence>
<dbReference type="SUPFAM" id="SSF49493">
    <property type="entry name" value="HSP40/DnaJ peptide-binding domain"/>
    <property type="match status" value="2"/>
</dbReference>
<keyword evidence="5" id="KW-1185">Reference proteome</keyword>
<comment type="caution">
    <text evidence="4">The sequence shown here is derived from an EMBL/GenBank/DDBJ whole genome shotgun (WGS) entry which is preliminary data.</text>
</comment>
<dbReference type="Gene3D" id="2.60.260.20">
    <property type="entry name" value="Urease metallochaperone UreE, N-terminal domain"/>
    <property type="match status" value="2"/>
</dbReference>
<accession>A0ABT8S1G5</accession>
<reference evidence="4" key="1">
    <citation type="submission" date="2023-06" db="EMBL/GenBank/DDBJ databases">
        <authorList>
            <person name="Jiang Y."/>
            <person name="Liu Q."/>
        </authorList>
    </citation>
    <scope>NUCLEOTIDE SEQUENCE</scope>
    <source>
        <strain evidence="4">CGMCC 1.12090</strain>
    </source>
</reference>
<evidence type="ECO:0000256" key="1">
    <source>
        <dbReference type="ARBA" id="ARBA00023186"/>
    </source>
</evidence>
<dbReference type="SUPFAM" id="SSF46565">
    <property type="entry name" value="Chaperone J-domain"/>
    <property type="match status" value="1"/>
</dbReference>
<organism evidence="4 5">
    <name type="scientific">Variovorax ginsengisoli</name>
    <dbReference type="NCBI Taxonomy" id="363844"/>
    <lineage>
        <taxon>Bacteria</taxon>
        <taxon>Pseudomonadati</taxon>
        <taxon>Pseudomonadota</taxon>
        <taxon>Betaproteobacteria</taxon>
        <taxon>Burkholderiales</taxon>
        <taxon>Comamonadaceae</taxon>
        <taxon>Variovorax</taxon>
    </lineage>
</organism>
<evidence type="ECO:0000256" key="2">
    <source>
        <dbReference type="SAM" id="MobiDB-lite"/>
    </source>
</evidence>
<dbReference type="InterPro" id="IPR036280">
    <property type="entry name" value="Multihaem_cyt_sf"/>
</dbReference>
<proteinExistence type="predicted"/>
<dbReference type="InterPro" id="IPR002939">
    <property type="entry name" value="DnaJ_C"/>
</dbReference>
<sequence>MGTDNAFAELGLGSDATEREVKAAWRRLASQWHPDRNTSADAVARMQRINQAFEQIRNAGFPASPAPAPSDETEPAPAAAAAEDAAEPRRRPIHRKVKLTLEEAAAGSIKSLRGKMTHACATCDGAGHQVLGGNCAQCGGSGAVAKRSFFGWPGGMSECVACHGGGIAQRSCPDCEGAGTQSRAYQVKVRIPPGVRHGDLLHVDGRRARANPPPADLELRVELLAHPFFELDEDGTLRCEMPVDGFAWIANRTVQLPTLAGLRSLALRRDRLSYRLQGEGYPTGRGGARGDQVVTVQPVFPEQLSADQEILLDQLIASSSGHGATAPDERLRAWNRGLRAWERGLDARDRRTAQG</sequence>
<dbReference type="SMART" id="SM00271">
    <property type="entry name" value="DnaJ"/>
    <property type="match status" value="1"/>
</dbReference>
<dbReference type="SUPFAM" id="SSF48695">
    <property type="entry name" value="Multiheme cytochromes"/>
    <property type="match status" value="1"/>
</dbReference>
<dbReference type="Pfam" id="PF00226">
    <property type="entry name" value="DnaJ"/>
    <property type="match status" value="1"/>
</dbReference>